<accession>A0A0G4HZD2</accession>
<name>A0A0G4HZD2_9ALVE</name>
<evidence type="ECO:0000313" key="1">
    <source>
        <dbReference type="EMBL" id="CEM49906.1"/>
    </source>
</evidence>
<dbReference type="VEuPathDB" id="CryptoDB:Cvel_9686"/>
<gene>
    <name evidence="1" type="ORF">Cvel_9686</name>
</gene>
<protein>
    <submittedName>
        <fullName evidence="1">Uncharacterized protein</fullName>
    </submittedName>
</protein>
<sequence length="166" mass="17148">MGVKLSNSQLDDDLREFYGGFTVGKGKRKGLLVSDYSSGMGKDFFESPPTVGEGIGLAVLQTPKTLKAVPFELQKDGRMTQRDIDPTASFSEDLQELATSGFEGGELSALPPPSALLGFPLPPPASLPAPHPFSAAAAATAAGPATNPPIAATAITEVSKHSGSKH</sequence>
<dbReference type="AlphaFoldDB" id="A0A0G4HZD2"/>
<reference evidence="1" key="1">
    <citation type="submission" date="2014-11" db="EMBL/GenBank/DDBJ databases">
        <authorList>
            <person name="Otto D Thomas"/>
            <person name="Naeem Raeece"/>
        </authorList>
    </citation>
    <scope>NUCLEOTIDE SEQUENCE</scope>
</reference>
<organism evidence="1">
    <name type="scientific">Chromera velia CCMP2878</name>
    <dbReference type="NCBI Taxonomy" id="1169474"/>
    <lineage>
        <taxon>Eukaryota</taxon>
        <taxon>Sar</taxon>
        <taxon>Alveolata</taxon>
        <taxon>Colpodellida</taxon>
        <taxon>Chromeraceae</taxon>
        <taxon>Chromera</taxon>
    </lineage>
</organism>
<dbReference type="EMBL" id="CDMZ01004489">
    <property type="protein sequence ID" value="CEM49906.1"/>
    <property type="molecule type" value="Genomic_DNA"/>
</dbReference>
<proteinExistence type="predicted"/>